<protein>
    <submittedName>
        <fullName evidence="1">Nucleotidyltransferase</fullName>
    </submittedName>
</protein>
<organism evidence="1 2">
    <name type="scientific">Paenibacillus qinlingensis</name>
    <dbReference type="NCBI Taxonomy" id="1837343"/>
    <lineage>
        <taxon>Bacteria</taxon>
        <taxon>Bacillati</taxon>
        <taxon>Bacillota</taxon>
        <taxon>Bacilli</taxon>
        <taxon>Bacillales</taxon>
        <taxon>Paenibacillaceae</taxon>
        <taxon>Paenibacillus</taxon>
    </lineage>
</organism>
<comment type="caution">
    <text evidence="1">The sequence shown here is derived from an EMBL/GenBank/DDBJ whole genome shotgun (WGS) entry which is preliminary data.</text>
</comment>
<dbReference type="SUPFAM" id="SSF81301">
    <property type="entry name" value="Nucleotidyltransferase"/>
    <property type="match status" value="1"/>
</dbReference>
<name>A0ABU1NWL9_9BACL</name>
<gene>
    <name evidence="1" type="ORF">J2736_003066</name>
</gene>
<reference evidence="1 2" key="1">
    <citation type="submission" date="2023-07" db="EMBL/GenBank/DDBJ databases">
        <title>Sorghum-associated microbial communities from plants grown in Nebraska, USA.</title>
        <authorList>
            <person name="Schachtman D."/>
        </authorList>
    </citation>
    <scope>NUCLEOTIDE SEQUENCE [LARGE SCALE GENOMIC DNA]</scope>
    <source>
        <strain evidence="1 2">CC258</strain>
    </source>
</reference>
<evidence type="ECO:0000313" key="2">
    <source>
        <dbReference type="Proteomes" id="UP001267290"/>
    </source>
</evidence>
<accession>A0ABU1NWL9</accession>
<dbReference type="InterPro" id="IPR043519">
    <property type="entry name" value="NT_sf"/>
</dbReference>
<dbReference type="Gene3D" id="3.30.460.10">
    <property type="entry name" value="Beta Polymerase, domain 2"/>
    <property type="match status" value="1"/>
</dbReference>
<evidence type="ECO:0000313" key="1">
    <source>
        <dbReference type="EMBL" id="MDR6551877.1"/>
    </source>
</evidence>
<dbReference type="RefSeq" id="WP_310499432.1">
    <property type="nucleotide sequence ID" value="NZ_JAVDSB010000004.1"/>
</dbReference>
<proteinExistence type="predicted"/>
<dbReference type="EMBL" id="JAVDSB010000004">
    <property type="protein sequence ID" value="MDR6551877.1"/>
    <property type="molecule type" value="Genomic_DNA"/>
</dbReference>
<keyword evidence="2" id="KW-1185">Reference proteome</keyword>
<dbReference type="Proteomes" id="UP001267290">
    <property type="component" value="Unassembled WGS sequence"/>
</dbReference>
<sequence>MLRQHHQEVIDRLTNELINDNRYLALIVGGSIVKGWEQENSDVDIFLVCTNEEFQRRKENQEFHYFRTDLCNYPGGYVDGWVVDLDYMKQVASIGNEPSRSAFTDVIIAFSHTPEIPELVNRIIEYPIAEQLHRVQTFYAHFEALRWNVSEALKRDDQYYLKWAISDLVLYGGRMILAHNKILYPYHKWFMKTLDNASDKPENLMECIFQLLQDPSAANVKAFCECILNFRKWESPPEGWPSAFRVESEWHWMRGCAPVKDW</sequence>